<protein>
    <submittedName>
        <fullName evidence="1">Head-to-tail connector complex protein</fullName>
    </submittedName>
</protein>
<dbReference type="Proteomes" id="UP000663175">
    <property type="component" value="Segment"/>
</dbReference>
<organism evidence="1 2">
    <name type="scientific">Streptomyces phage Sycamore</name>
    <dbReference type="NCBI Taxonomy" id="2767589"/>
    <lineage>
        <taxon>Viruses</taxon>
        <taxon>Duplodnaviria</taxon>
        <taxon>Heunggongvirae</taxon>
        <taxon>Uroviricota</taxon>
        <taxon>Caudoviricetes</taxon>
        <taxon>Colingsworthviridae</taxon>
        <taxon>Sycamorevirus</taxon>
        <taxon>Sycamorevirus sycamore</taxon>
    </lineage>
</organism>
<proteinExistence type="predicted"/>
<evidence type="ECO:0000313" key="2">
    <source>
        <dbReference type="Proteomes" id="UP000663175"/>
    </source>
</evidence>
<name>A0A873WDK7_9CAUD</name>
<evidence type="ECO:0000313" key="1">
    <source>
        <dbReference type="EMBL" id="QPB09547.1"/>
    </source>
</evidence>
<accession>A0A873WDK7</accession>
<sequence>MAIFDRAPVVATVYPAVLVSDGYGGTKPGEGTPVDVEVFAQPMSPDDPNGWTQPRRYKLLGKTLPAGPWSRVTMLGAEWSVAAPPMVRAHSRRTRFTTAEVIERGNITHGEAGGNGA</sequence>
<keyword evidence="2" id="KW-1185">Reference proteome</keyword>
<reference evidence="1" key="1">
    <citation type="submission" date="2020-07" db="EMBL/GenBank/DDBJ databases">
        <title>Complete genome sequence of Streptomyces phage Sycamore.</title>
        <authorList>
            <person name="Zhang X.-H."/>
            <person name="Rivera M."/>
            <person name="Marquez A."/>
            <person name="Clark J.D."/>
            <person name="Hernandez I."/>
            <person name="Liu M."/>
            <person name="Burrowes B.H."/>
        </authorList>
    </citation>
    <scope>NUCLEOTIDE SEQUENCE</scope>
</reference>
<gene>
    <name evidence="1" type="ORF">CPT_Sycamore_007</name>
</gene>
<dbReference type="EMBL" id="MT701593">
    <property type="protein sequence ID" value="QPB09547.1"/>
    <property type="molecule type" value="Genomic_DNA"/>
</dbReference>